<sequence length="171" mass="19300">MSFSYTATDTATFTVTHARHIASKVATDLKRMQRFYGQPSDYKINDFEAEVIEFLRAGYLGTVTYGYCQNDRWIEPTLKYSAHDLADGSVDDDPGRILPGANVDNASFHSYLTYSSKWYALSQKEKDDFKARLPFKRSTATEPTVNGRIDVDKTYSAAGTSLSRSYVRNSQ</sequence>
<dbReference type="EMBL" id="QBMC01000008">
    <property type="protein sequence ID" value="PZO22607.1"/>
    <property type="molecule type" value="Genomic_DNA"/>
</dbReference>
<proteinExistence type="predicted"/>
<evidence type="ECO:0000259" key="1">
    <source>
        <dbReference type="Pfam" id="PF18138"/>
    </source>
</evidence>
<organism evidence="2 3">
    <name type="scientific">Leptolyngbya foveolarum</name>
    <dbReference type="NCBI Taxonomy" id="47253"/>
    <lineage>
        <taxon>Bacteria</taxon>
        <taxon>Bacillati</taxon>
        <taxon>Cyanobacteriota</taxon>
        <taxon>Cyanophyceae</taxon>
        <taxon>Leptolyngbyales</taxon>
        <taxon>Leptolyngbyaceae</taxon>
        <taxon>Leptolyngbya group</taxon>
        <taxon>Leptolyngbya</taxon>
    </lineage>
</organism>
<gene>
    <name evidence="2" type="ORF">DCF25_02260</name>
</gene>
<dbReference type="AlphaFoldDB" id="A0A2W4UTQ3"/>
<name>A0A2W4UTQ3_9CYAN</name>
<evidence type="ECO:0000313" key="3">
    <source>
        <dbReference type="Proteomes" id="UP000249354"/>
    </source>
</evidence>
<accession>A0A2W4UTQ3</accession>
<evidence type="ECO:0000313" key="2">
    <source>
        <dbReference type="EMBL" id="PZO22607.1"/>
    </source>
</evidence>
<dbReference type="Pfam" id="PF18138">
    <property type="entry name" value="bacHORMA_1"/>
    <property type="match status" value="1"/>
</dbReference>
<dbReference type="Proteomes" id="UP000249354">
    <property type="component" value="Unassembled WGS sequence"/>
</dbReference>
<comment type="caution">
    <text evidence="2">The sequence shown here is derived from an EMBL/GenBank/DDBJ whole genome shotgun (WGS) entry which is preliminary data.</text>
</comment>
<protein>
    <recommendedName>
        <fullName evidence="1">Bacterial HORMA domain-containing protein</fullName>
    </recommendedName>
</protein>
<reference evidence="2 3" key="2">
    <citation type="submission" date="2018-06" db="EMBL/GenBank/DDBJ databases">
        <title>Metagenomic assembly of (sub)arctic Cyanobacteria and their associated microbiome from non-axenic cultures.</title>
        <authorList>
            <person name="Baurain D."/>
        </authorList>
    </citation>
    <scope>NUCLEOTIDE SEQUENCE [LARGE SCALE GENOMIC DNA]</scope>
    <source>
        <strain evidence="2">ULC129bin1</strain>
    </source>
</reference>
<dbReference type="InterPro" id="IPR041162">
    <property type="entry name" value="Bact_HORMA_1"/>
</dbReference>
<feature type="domain" description="Bacterial HORMA" evidence="1">
    <location>
        <begin position="4"/>
        <end position="168"/>
    </location>
</feature>
<reference evidence="3" key="1">
    <citation type="submission" date="2018-04" db="EMBL/GenBank/DDBJ databases">
        <authorList>
            <person name="Cornet L."/>
        </authorList>
    </citation>
    <scope>NUCLEOTIDE SEQUENCE [LARGE SCALE GENOMIC DNA]</scope>
</reference>